<evidence type="ECO:0000256" key="2">
    <source>
        <dbReference type="SAM" id="SignalP"/>
    </source>
</evidence>
<keyword evidence="1" id="KW-1133">Transmembrane helix</keyword>
<protein>
    <submittedName>
        <fullName evidence="4">PEP-CTERM sorting domain-containing protein</fullName>
    </submittedName>
</protein>
<keyword evidence="1" id="KW-0472">Membrane</keyword>
<dbReference type="NCBIfam" id="TIGR02595">
    <property type="entry name" value="PEP_CTERM"/>
    <property type="match status" value="1"/>
</dbReference>
<dbReference type="RefSeq" id="WP_319613494.1">
    <property type="nucleotide sequence ID" value="NZ_JAWXYB010000018.1"/>
</dbReference>
<sequence length="239" mass="24377">MSFRTATLAGIALAATLLAAGTAHAGAINLVQNGTFATTDFTDWNLGTVPPVNSNEQVIATDNVARSYPQGAYGQAVANDNLTTGSPEASSGYAAYFSTDTGTETLAQTIAINSAGTYSIGFDVYVPANGYANPNDASFSGSVLGTSLLASTTVSAIGSTYGTNTWVTIAGTTTIATAGNYTVDFSFTGDGVTAKDILVDRVFVVPGTVNVPEPGSLALLGTGLIGLGLILRRRNRNRV</sequence>
<dbReference type="EMBL" id="JAWXYB010000018">
    <property type="protein sequence ID" value="MDX5930552.1"/>
    <property type="molecule type" value="Genomic_DNA"/>
</dbReference>
<gene>
    <name evidence="4" type="ORF">SIL87_07225</name>
</gene>
<keyword evidence="1" id="KW-0812">Transmembrane</keyword>
<proteinExistence type="predicted"/>
<evidence type="ECO:0000259" key="3">
    <source>
        <dbReference type="Pfam" id="PF07589"/>
    </source>
</evidence>
<evidence type="ECO:0000313" key="5">
    <source>
        <dbReference type="Proteomes" id="UP001279553"/>
    </source>
</evidence>
<feature type="domain" description="Ice-binding protein C-terminal" evidence="3">
    <location>
        <begin position="211"/>
        <end position="234"/>
    </location>
</feature>
<comment type="caution">
    <text evidence="4">The sequence shown here is derived from an EMBL/GenBank/DDBJ whole genome shotgun (WGS) entry which is preliminary data.</text>
</comment>
<dbReference type="InterPro" id="IPR013424">
    <property type="entry name" value="Ice-binding_C"/>
</dbReference>
<dbReference type="AlphaFoldDB" id="A0AAW9DR64"/>
<keyword evidence="2" id="KW-0732">Signal</keyword>
<reference evidence="4 5" key="1">
    <citation type="submission" date="2023-11" db="EMBL/GenBank/DDBJ databases">
        <title>MicrobeMod: A computational toolkit for identifying prokaryotic methylation and restriction-modification with nanopore sequencing.</title>
        <authorList>
            <person name="Crits-Christoph A."/>
            <person name="Kang S.C."/>
            <person name="Lee H."/>
            <person name="Ostrov N."/>
        </authorList>
    </citation>
    <scope>NUCLEOTIDE SEQUENCE [LARGE SCALE GENOMIC DNA]</scope>
    <source>
        <strain evidence="4 5">DSMZ 700</strain>
    </source>
</reference>
<feature type="chain" id="PRO_5043768308" evidence="2">
    <location>
        <begin position="26"/>
        <end position="239"/>
    </location>
</feature>
<dbReference type="Pfam" id="PF07589">
    <property type="entry name" value="PEP-CTERM"/>
    <property type="match status" value="1"/>
</dbReference>
<evidence type="ECO:0000256" key="1">
    <source>
        <dbReference type="SAM" id="Phobius"/>
    </source>
</evidence>
<dbReference type="Proteomes" id="UP001279553">
    <property type="component" value="Unassembled WGS sequence"/>
</dbReference>
<evidence type="ECO:0000313" key="4">
    <source>
        <dbReference type="EMBL" id="MDX5930552.1"/>
    </source>
</evidence>
<keyword evidence="5" id="KW-1185">Reference proteome</keyword>
<organism evidence="4 5">
    <name type="scientific">Acidiphilium acidophilum</name>
    <name type="common">Thiobacillus acidophilus</name>
    <dbReference type="NCBI Taxonomy" id="76588"/>
    <lineage>
        <taxon>Bacteria</taxon>
        <taxon>Pseudomonadati</taxon>
        <taxon>Pseudomonadota</taxon>
        <taxon>Alphaproteobacteria</taxon>
        <taxon>Acetobacterales</taxon>
        <taxon>Acidocellaceae</taxon>
        <taxon>Acidiphilium</taxon>
    </lineage>
</organism>
<name>A0AAW9DR64_ACIAO</name>
<dbReference type="Gene3D" id="2.60.120.260">
    <property type="entry name" value="Galactose-binding domain-like"/>
    <property type="match status" value="1"/>
</dbReference>
<feature type="transmembrane region" description="Helical" evidence="1">
    <location>
        <begin position="214"/>
        <end position="231"/>
    </location>
</feature>
<feature type="signal peptide" evidence="2">
    <location>
        <begin position="1"/>
        <end position="25"/>
    </location>
</feature>
<accession>A0AAW9DR64</accession>